<sequence length="98" mass="10325">MIRVILPAALKVLANVNGELEVDPGEGATISAVIAAIEARFPALRGTILSHGERKRRPMVRFYACNSDLSHADIESPLPDAVVDGREPLLIIGAIAGG</sequence>
<name>E6PIH2_9ZZZZ</name>
<accession>E6PIH2</accession>
<dbReference type="AlphaFoldDB" id="E6PIH2"/>
<protein>
    <recommendedName>
        <fullName evidence="2">MoaD/ThiS family protein</fullName>
    </recommendedName>
</protein>
<evidence type="ECO:0008006" key="2">
    <source>
        <dbReference type="Google" id="ProtNLM"/>
    </source>
</evidence>
<reference evidence="1" key="1">
    <citation type="submission" date="2009-10" db="EMBL/GenBank/DDBJ databases">
        <title>Diversity of trophic interactions inside an arsenic-rich microbial ecosystem.</title>
        <authorList>
            <person name="Bertin P.N."/>
            <person name="Heinrich-Salmeron A."/>
            <person name="Pelletier E."/>
            <person name="Goulhen-Chollet F."/>
            <person name="Arsene-Ploetze F."/>
            <person name="Gallien S."/>
            <person name="Calteau A."/>
            <person name="Vallenet D."/>
            <person name="Casiot C."/>
            <person name="Chane-Woon-Ming B."/>
            <person name="Giloteaux L."/>
            <person name="Barakat M."/>
            <person name="Bonnefoy V."/>
            <person name="Bruneel O."/>
            <person name="Chandler M."/>
            <person name="Cleiss J."/>
            <person name="Duran R."/>
            <person name="Elbaz-Poulichet F."/>
            <person name="Fonknechten N."/>
            <person name="Lauga B."/>
            <person name="Mornico D."/>
            <person name="Ortet P."/>
            <person name="Schaeffer C."/>
            <person name="Siguier P."/>
            <person name="Alexander Thil Smith A."/>
            <person name="Van Dorsselaer A."/>
            <person name="Weissenbach J."/>
            <person name="Medigue C."/>
            <person name="Le Paslier D."/>
        </authorList>
    </citation>
    <scope>NUCLEOTIDE SEQUENCE</scope>
</reference>
<dbReference type="InterPro" id="IPR016155">
    <property type="entry name" value="Mopterin_synth/thiamin_S_b"/>
</dbReference>
<comment type="caution">
    <text evidence="1">The sequence shown here is derived from an EMBL/GenBank/DDBJ whole genome shotgun (WGS) entry which is preliminary data.</text>
</comment>
<gene>
    <name evidence="1" type="ORF">CARN1_0742</name>
</gene>
<evidence type="ECO:0000313" key="1">
    <source>
        <dbReference type="EMBL" id="CBH76262.1"/>
    </source>
</evidence>
<proteinExistence type="predicted"/>
<organism evidence="1">
    <name type="scientific">mine drainage metagenome</name>
    <dbReference type="NCBI Taxonomy" id="410659"/>
    <lineage>
        <taxon>unclassified sequences</taxon>
        <taxon>metagenomes</taxon>
        <taxon>ecological metagenomes</taxon>
    </lineage>
</organism>
<dbReference type="InterPro" id="IPR012675">
    <property type="entry name" value="Beta-grasp_dom_sf"/>
</dbReference>
<dbReference type="CDD" id="cd17040">
    <property type="entry name" value="Ubl_MoaD_like"/>
    <property type="match status" value="1"/>
</dbReference>
<dbReference type="SUPFAM" id="SSF54285">
    <property type="entry name" value="MoaD/ThiS"/>
    <property type="match status" value="1"/>
</dbReference>
<dbReference type="Gene3D" id="3.10.20.30">
    <property type="match status" value="1"/>
</dbReference>
<dbReference type="EMBL" id="CABL01000019">
    <property type="protein sequence ID" value="CBH76262.1"/>
    <property type="molecule type" value="Genomic_DNA"/>
</dbReference>